<dbReference type="AlphaFoldDB" id="E6W0Y2"/>
<dbReference type="InterPro" id="IPR028096">
    <property type="entry name" value="EfeO_Cupredoxin"/>
</dbReference>
<dbReference type="SUPFAM" id="SSF49503">
    <property type="entry name" value="Cupredoxins"/>
    <property type="match status" value="1"/>
</dbReference>
<dbReference type="eggNOG" id="COG4633">
    <property type="taxonomic scope" value="Bacteria"/>
</dbReference>
<reference evidence="2 3" key="1">
    <citation type="submission" date="2010-12" db="EMBL/GenBank/DDBJ databases">
        <title>Complete sequence of Desulfurispirillum indicum S5.</title>
        <authorList>
            <consortium name="US DOE Joint Genome Institute"/>
            <person name="Lucas S."/>
            <person name="Copeland A."/>
            <person name="Lapidus A."/>
            <person name="Cheng J.-F."/>
            <person name="Goodwin L."/>
            <person name="Pitluck S."/>
            <person name="Chertkov O."/>
            <person name="Held B."/>
            <person name="Detter J.C."/>
            <person name="Han C."/>
            <person name="Tapia R."/>
            <person name="Land M."/>
            <person name="Hauser L."/>
            <person name="Kyrpides N."/>
            <person name="Ivanova N."/>
            <person name="Mikhailova N."/>
            <person name="Haggblom M."/>
            <person name="Rauschenbach I."/>
            <person name="Bini E."/>
            <person name="Woyke T."/>
        </authorList>
    </citation>
    <scope>NUCLEOTIDE SEQUENCE [LARGE SCALE GENOMIC DNA]</scope>
    <source>
        <strain evidence="3">ATCC BAA-1389 / DSM 22839 / S5</strain>
    </source>
</reference>
<dbReference type="GO" id="GO:0005507">
    <property type="term" value="F:copper ion binding"/>
    <property type="evidence" value="ECO:0007669"/>
    <property type="project" value="InterPro"/>
</dbReference>
<evidence type="ECO:0000313" key="2">
    <source>
        <dbReference type="EMBL" id="ADU65314.1"/>
    </source>
</evidence>
<gene>
    <name evidence="2" type="ordered locus">Selin_0566</name>
</gene>
<sequence length="127" mass="13698">MKSYREILAAAAIALMVIGIPIGVTLAKNIGQPPHTIDLIIRTVENGGYSPSRIVVKQGEPVRLRLISEDVTHGLIIGELGIDAGVIQPGKMKTIEFTPERKGEFGFVCSVICSPLHTRLRGTLVVE</sequence>
<dbReference type="PROSITE" id="PS50857">
    <property type="entry name" value="COX2_CUA"/>
    <property type="match status" value="1"/>
</dbReference>
<dbReference type="Pfam" id="PF13473">
    <property type="entry name" value="Cupredoxin_1"/>
    <property type="match status" value="1"/>
</dbReference>
<dbReference type="OrthoDB" id="279535at2"/>
<accession>E6W0Y2</accession>
<proteinExistence type="predicted"/>
<name>E6W0Y2_DESIS</name>
<evidence type="ECO:0000259" key="1">
    <source>
        <dbReference type="PROSITE" id="PS50857"/>
    </source>
</evidence>
<dbReference type="Gene3D" id="2.60.40.420">
    <property type="entry name" value="Cupredoxins - blue copper proteins"/>
    <property type="match status" value="1"/>
</dbReference>
<dbReference type="InParanoid" id="E6W0Y2"/>
<dbReference type="GO" id="GO:0004129">
    <property type="term" value="F:cytochrome-c oxidase activity"/>
    <property type="evidence" value="ECO:0007669"/>
    <property type="project" value="InterPro"/>
</dbReference>
<dbReference type="STRING" id="653733.Selin_0566"/>
<dbReference type="EMBL" id="CP002432">
    <property type="protein sequence ID" value="ADU65314.1"/>
    <property type="molecule type" value="Genomic_DNA"/>
</dbReference>
<dbReference type="KEGG" id="din:Selin_0566"/>
<dbReference type="GO" id="GO:0016020">
    <property type="term" value="C:membrane"/>
    <property type="evidence" value="ECO:0007669"/>
    <property type="project" value="InterPro"/>
</dbReference>
<feature type="domain" description="Cytochrome oxidase subunit II copper A binding" evidence="1">
    <location>
        <begin position="32"/>
        <end position="127"/>
    </location>
</feature>
<dbReference type="InterPro" id="IPR008972">
    <property type="entry name" value="Cupredoxin"/>
</dbReference>
<dbReference type="HOGENOM" id="CLU_159078_0_0_0"/>
<evidence type="ECO:0000313" key="3">
    <source>
        <dbReference type="Proteomes" id="UP000002572"/>
    </source>
</evidence>
<dbReference type="InterPro" id="IPR002429">
    <property type="entry name" value="CcO_II-like_C"/>
</dbReference>
<dbReference type="Proteomes" id="UP000002572">
    <property type="component" value="Chromosome"/>
</dbReference>
<organism evidence="2 3">
    <name type="scientific">Desulfurispirillum indicum (strain ATCC BAA-1389 / DSM 22839 / S5)</name>
    <dbReference type="NCBI Taxonomy" id="653733"/>
    <lineage>
        <taxon>Bacteria</taxon>
        <taxon>Pseudomonadati</taxon>
        <taxon>Chrysiogenota</taxon>
        <taxon>Chrysiogenia</taxon>
        <taxon>Chrysiogenales</taxon>
        <taxon>Chrysiogenaceae</taxon>
        <taxon>Desulfurispirillum</taxon>
    </lineage>
</organism>
<keyword evidence="3" id="KW-1185">Reference proteome</keyword>
<protein>
    <submittedName>
        <fullName evidence="2">Cytochrome c oxidase subunit II</fullName>
    </submittedName>
</protein>
<dbReference type="RefSeq" id="WP_013505202.1">
    <property type="nucleotide sequence ID" value="NC_014836.1"/>
</dbReference>